<name>A0ABR7L2Z6_9PSEU</name>
<proteinExistence type="predicted"/>
<keyword evidence="2" id="KW-1133">Transmembrane helix</keyword>
<protein>
    <submittedName>
        <fullName evidence="3">Uncharacterized protein</fullName>
    </submittedName>
</protein>
<feature type="compositionally biased region" description="Low complexity" evidence="1">
    <location>
        <begin position="45"/>
        <end position="60"/>
    </location>
</feature>
<keyword evidence="2" id="KW-0472">Membrane</keyword>
<feature type="region of interest" description="Disordered" evidence="1">
    <location>
        <begin position="38"/>
        <end position="69"/>
    </location>
</feature>
<feature type="transmembrane region" description="Helical" evidence="2">
    <location>
        <begin position="12"/>
        <end position="31"/>
    </location>
</feature>
<keyword evidence="4" id="KW-1185">Reference proteome</keyword>
<reference evidence="3 4" key="1">
    <citation type="submission" date="2020-06" db="EMBL/GenBank/DDBJ databases">
        <title>Actinokineospora xiongansis sp. nov., isolated from soil of Baiyangdian.</title>
        <authorList>
            <person name="Zhang X."/>
        </authorList>
    </citation>
    <scope>NUCLEOTIDE SEQUENCE [LARGE SCALE GENOMIC DNA]</scope>
    <source>
        <strain evidence="3 4">HBU206404</strain>
    </source>
</reference>
<evidence type="ECO:0000256" key="2">
    <source>
        <dbReference type="SAM" id="Phobius"/>
    </source>
</evidence>
<accession>A0ABR7L2Z6</accession>
<dbReference type="RefSeq" id="WP_187219488.1">
    <property type="nucleotide sequence ID" value="NZ_JABVED010000003.1"/>
</dbReference>
<evidence type="ECO:0000313" key="4">
    <source>
        <dbReference type="Proteomes" id="UP000734823"/>
    </source>
</evidence>
<dbReference type="EMBL" id="JABVED010000003">
    <property type="protein sequence ID" value="MBC6447065.1"/>
    <property type="molecule type" value="Genomic_DNA"/>
</dbReference>
<evidence type="ECO:0000313" key="3">
    <source>
        <dbReference type="EMBL" id="MBC6447065.1"/>
    </source>
</evidence>
<dbReference type="Proteomes" id="UP000734823">
    <property type="component" value="Unassembled WGS sequence"/>
</dbReference>
<evidence type="ECO:0000256" key="1">
    <source>
        <dbReference type="SAM" id="MobiDB-lite"/>
    </source>
</evidence>
<sequence>MTRPKLTIAAEIATVGAFVIAILVFVVAVFFDTGIRFPWNSDGQSPSSTVTTPVVTSTTPDLPSGVGTG</sequence>
<comment type="caution">
    <text evidence="3">The sequence shown here is derived from an EMBL/GenBank/DDBJ whole genome shotgun (WGS) entry which is preliminary data.</text>
</comment>
<keyword evidence="2" id="KW-0812">Transmembrane</keyword>
<organism evidence="3 4">
    <name type="scientific">Actinokineospora xionganensis</name>
    <dbReference type="NCBI Taxonomy" id="2684470"/>
    <lineage>
        <taxon>Bacteria</taxon>
        <taxon>Bacillati</taxon>
        <taxon>Actinomycetota</taxon>
        <taxon>Actinomycetes</taxon>
        <taxon>Pseudonocardiales</taxon>
        <taxon>Pseudonocardiaceae</taxon>
        <taxon>Actinokineospora</taxon>
    </lineage>
</organism>
<gene>
    <name evidence="3" type="ORF">GPZ80_07760</name>
</gene>